<dbReference type="InterPro" id="IPR036271">
    <property type="entry name" value="Tet_transcr_reg_TetR-rel_C_sf"/>
</dbReference>
<dbReference type="RefSeq" id="WP_046576707.1">
    <property type="nucleotide sequence ID" value="NZ_CP010429.1"/>
</dbReference>
<reference evidence="7 8" key="1">
    <citation type="journal article" date="2014" name="Curr. Microbiol.">
        <title>Spirosoma radiotolerans sp. nov., a gamma-radiation-resistant bacterium isolated from gamma ray-irradiated soil.</title>
        <authorList>
            <person name="Lee J.J."/>
            <person name="Srinivasan S."/>
            <person name="Lim S."/>
            <person name="Joe M."/>
            <person name="Im S."/>
            <person name="Bae S.I."/>
            <person name="Park K.R."/>
            <person name="Han J.H."/>
            <person name="Park S.H."/>
            <person name="Joo B.M."/>
            <person name="Park S.J."/>
            <person name="Kim M.K."/>
        </authorList>
    </citation>
    <scope>NUCLEOTIDE SEQUENCE [LARGE SCALE GENOMIC DNA]</scope>
    <source>
        <strain evidence="7 8">DG5A</strain>
    </source>
</reference>
<evidence type="ECO:0000256" key="5">
    <source>
        <dbReference type="PROSITE-ProRule" id="PRU00335"/>
    </source>
</evidence>
<dbReference type="STRING" id="1379870.SD10_21755"/>
<evidence type="ECO:0000256" key="3">
    <source>
        <dbReference type="ARBA" id="ARBA00023125"/>
    </source>
</evidence>
<dbReference type="GO" id="GO:0003700">
    <property type="term" value="F:DNA-binding transcription factor activity"/>
    <property type="evidence" value="ECO:0007669"/>
    <property type="project" value="TreeGrafter"/>
</dbReference>
<keyword evidence="4" id="KW-0804">Transcription</keyword>
<dbReference type="KEGG" id="srd:SD10_21755"/>
<dbReference type="Gene3D" id="1.10.357.10">
    <property type="entry name" value="Tetracycline Repressor, domain 2"/>
    <property type="match status" value="1"/>
</dbReference>
<dbReference type="EMBL" id="CP010429">
    <property type="protein sequence ID" value="AKD57127.1"/>
    <property type="molecule type" value="Genomic_DNA"/>
</dbReference>
<dbReference type="SUPFAM" id="SSF48498">
    <property type="entry name" value="Tetracyclin repressor-like, C-terminal domain"/>
    <property type="match status" value="1"/>
</dbReference>
<evidence type="ECO:0000256" key="1">
    <source>
        <dbReference type="ARBA" id="ARBA00022491"/>
    </source>
</evidence>
<keyword evidence="8" id="KW-1185">Reference proteome</keyword>
<feature type="DNA-binding region" description="H-T-H motif" evidence="5">
    <location>
        <begin position="22"/>
        <end position="41"/>
    </location>
</feature>
<dbReference type="PANTHER" id="PTHR30055:SF175">
    <property type="entry name" value="HTH-TYPE TRANSCRIPTIONAL REPRESSOR KSTR2"/>
    <property type="match status" value="1"/>
</dbReference>
<dbReference type="AlphaFoldDB" id="A0A0E3V8V9"/>
<evidence type="ECO:0000313" key="8">
    <source>
        <dbReference type="Proteomes" id="UP000033054"/>
    </source>
</evidence>
<accession>A0A0E3V8V9</accession>
<dbReference type="InterPro" id="IPR009057">
    <property type="entry name" value="Homeodomain-like_sf"/>
</dbReference>
<gene>
    <name evidence="7" type="ORF">SD10_21755</name>
</gene>
<evidence type="ECO:0000259" key="6">
    <source>
        <dbReference type="PROSITE" id="PS50977"/>
    </source>
</evidence>
<evidence type="ECO:0000313" key="7">
    <source>
        <dbReference type="EMBL" id="AKD57127.1"/>
    </source>
</evidence>
<keyword evidence="2" id="KW-0805">Transcription regulation</keyword>
<name>A0A0E3V8V9_9BACT</name>
<proteinExistence type="predicted"/>
<dbReference type="PATRIC" id="fig|1379870.5.peg.4701"/>
<evidence type="ECO:0000256" key="4">
    <source>
        <dbReference type="ARBA" id="ARBA00023163"/>
    </source>
</evidence>
<dbReference type="PROSITE" id="PS50977">
    <property type="entry name" value="HTH_TETR_2"/>
    <property type="match status" value="1"/>
</dbReference>
<dbReference type="Proteomes" id="UP000033054">
    <property type="component" value="Chromosome"/>
</dbReference>
<dbReference type="PANTHER" id="PTHR30055">
    <property type="entry name" value="HTH-TYPE TRANSCRIPTIONAL REGULATOR RUTR"/>
    <property type="match status" value="1"/>
</dbReference>
<dbReference type="GO" id="GO:0000976">
    <property type="term" value="F:transcription cis-regulatory region binding"/>
    <property type="evidence" value="ECO:0007669"/>
    <property type="project" value="TreeGrafter"/>
</dbReference>
<dbReference type="OrthoDB" id="881297at2"/>
<keyword evidence="1" id="KW-0678">Repressor</keyword>
<dbReference type="Pfam" id="PF00440">
    <property type="entry name" value="TetR_N"/>
    <property type="match status" value="1"/>
</dbReference>
<feature type="domain" description="HTH tetR-type" evidence="6">
    <location>
        <begin position="1"/>
        <end position="59"/>
    </location>
</feature>
<keyword evidence="3 5" id="KW-0238">DNA-binding</keyword>
<dbReference type="InterPro" id="IPR001647">
    <property type="entry name" value="HTH_TetR"/>
</dbReference>
<sequence length="188" mass="21819">MKERIIAEARHLFNQFGVRTVRLDDVAHQLGISKKTLYQHFIDKEELVRLVLETQLDENLREARVIHTLASNPIVGALRIWDRLIAYRQTTNPNLLRDIERHYPTVWSVFEAFRTTYINTILAANIRAGIEQGLYRPDVDEPALAWLWAAQSQWDIPYTGAETAIKHHFIRGLLTQKGLTLYEAKDVC</sequence>
<dbReference type="HOGENOM" id="CLU_069356_30_0_10"/>
<dbReference type="SUPFAM" id="SSF46689">
    <property type="entry name" value="Homeodomain-like"/>
    <property type="match status" value="1"/>
</dbReference>
<evidence type="ECO:0000256" key="2">
    <source>
        <dbReference type="ARBA" id="ARBA00023015"/>
    </source>
</evidence>
<protein>
    <submittedName>
        <fullName evidence="7">TetR family transcriptional regulator</fullName>
    </submittedName>
</protein>
<dbReference type="InterPro" id="IPR050109">
    <property type="entry name" value="HTH-type_TetR-like_transc_reg"/>
</dbReference>
<dbReference type="PRINTS" id="PR00455">
    <property type="entry name" value="HTHTETR"/>
</dbReference>
<organism evidence="7 8">
    <name type="scientific">Spirosoma radiotolerans</name>
    <dbReference type="NCBI Taxonomy" id="1379870"/>
    <lineage>
        <taxon>Bacteria</taxon>
        <taxon>Pseudomonadati</taxon>
        <taxon>Bacteroidota</taxon>
        <taxon>Cytophagia</taxon>
        <taxon>Cytophagales</taxon>
        <taxon>Cytophagaceae</taxon>
        <taxon>Spirosoma</taxon>
    </lineage>
</organism>